<protein>
    <recommendedName>
        <fullName evidence="4">Tox-MPTase3 domain-containing protein</fullName>
    </recommendedName>
</protein>
<evidence type="ECO:0008006" key="4">
    <source>
        <dbReference type="Google" id="ProtNLM"/>
    </source>
</evidence>
<evidence type="ECO:0000313" key="3">
    <source>
        <dbReference type="Proteomes" id="UP001205861"/>
    </source>
</evidence>
<sequence length="346" mass="38326">MGMYAGKSFKRQLDQAGIGPERHGKRAARLADNRAQATAQRQQQATARSSPGLQQAAQLRSATSARPAPQSASPVVQRVVDPYKAGRALQSNYKVMRGLSPQQMKYVQGLHEEAKHYSSDEAVKLAQGTSGANKYEWDVDNNLGSYQSPHADIQSILNSYGHPTTDVVKVYDDLANRIKFDVGSNGKGKLQQGTASDLHLMFDAAEPLHFATNNTLGNWWQDNLDGYGGKKTGSGLYSVLRSEITKDFKAEDFGKKTLNDLLWSVSGKPPELHHLEYRSLFPQHAHKANNLMLTERSDSESRSGMGQHELMHWVGSGANPNKFKVLLPQYQEEYEKWLKNKTGGGL</sequence>
<reference evidence="2 3" key="1">
    <citation type="submission" date="2022-08" db="EMBL/GenBank/DDBJ databases">
        <title>Reclassification of Massilia species as members of the genera Telluria, Duganella, Pseudoduganella, Mokoshia gen. nov. and Zemynaea gen. nov. using orthogonal and non-orthogonal genome-based approaches.</title>
        <authorList>
            <person name="Bowman J.P."/>
        </authorList>
    </citation>
    <scope>NUCLEOTIDE SEQUENCE [LARGE SCALE GENOMIC DNA]</scope>
    <source>
        <strain evidence="2 3">JCM 31607</strain>
    </source>
</reference>
<feature type="compositionally biased region" description="Polar residues" evidence="1">
    <location>
        <begin position="49"/>
        <end position="74"/>
    </location>
</feature>
<proteinExistence type="predicted"/>
<keyword evidence="3" id="KW-1185">Reference proteome</keyword>
<accession>A0ABT2BPC3</accession>
<evidence type="ECO:0000256" key="1">
    <source>
        <dbReference type="SAM" id="MobiDB-lite"/>
    </source>
</evidence>
<dbReference type="EMBL" id="JANUGV010000006">
    <property type="protein sequence ID" value="MCS0610349.1"/>
    <property type="molecule type" value="Genomic_DNA"/>
</dbReference>
<dbReference type="Proteomes" id="UP001205861">
    <property type="component" value="Unassembled WGS sequence"/>
</dbReference>
<organism evidence="2 3">
    <name type="scientific">Massilia solisilvae</name>
    <dbReference type="NCBI Taxonomy" id="1811225"/>
    <lineage>
        <taxon>Bacteria</taxon>
        <taxon>Pseudomonadati</taxon>
        <taxon>Pseudomonadota</taxon>
        <taxon>Betaproteobacteria</taxon>
        <taxon>Burkholderiales</taxon>
        <taxon>Oxalobacteraceae</taxon>
        <taxon>Telluria group</taxon>
        <taxon>Massilia</taxon>
    </lineage>
</organism>
<feature type="compositionally biased region" description="Low complexity" evidence="1">
    <location>
        <begin position="34"/>
        <end position="48"/>
    </location>
</feature>
<evidence type="ECO:0000313" key="2">
    <source>
        <dbReference type="EMBL" id="MCS0610349.1"/>
    </source>
</evidence>
<feature type="region of interest" description="Disordered" evidence="1">
    <location>
        <begin position="1"/>
        <end position="77"/>
    </location>
</feature>
<name>A0ABT2BPC3_9BURK</name>
<dbReference type="RefSeq" id="WP_258857941.1">
    <property type="nucleotide sequence ID" value="NZ_JANUGV010000006.1"/>
</dbReference>
<comment type="caution">
    <text evidence="2">The sequence shown here is derived from an EMBL/GenBank/DDBJ whole genome shotgun (WGS) entry which is preliminary data.</text>
</comment>
<gene>
    <name evidence="2" type="ORF">NX773_19460</name>
</gene>